<organism evidence="14 15">
    <name type="scientific">Sphaerisporangium rubeum</name>
    <dbReference type="NCBI Taxonomy" id="321317"/>
    <lineage>
        <taxon>Bacteria</taxon>
        <taxon>Bacillati</taxon>
        <taxon>Actinomycetota</taxon>
        <taxon>Actinomycetes</taxon>
        <taxon>Streptosporangiales</taxon>
        <taxon>Streptosporangiaceae</taxon>
        <taxon>Sphaerisporangium</taxon>
    </lineage>
</organism>
<feature type="domain" description="CBM2" evidence="12">
    <location>
        <begin position="343"/>
        <end position="459"/>
    </location>
</feature>
<keyword evidence="8 9" id="KW-0624">Polysaccharide degradation</keyword>
<keyword evidence="4 11" id="KW-0732">Signal</keyword>
<evidence type="ECO:0000313" key="15">
    <source>
        <dbReference type="Proteomes" id="UP000555564"/>
    </source>
</evidence>
<dbReference type="EMBL" id="JACHIU010000001">
    <property type="protein sequence ID" value="MBB6476422.1"/>
    <property type="molecule type" value="Genomic_DNA"/>
</dbReference>
<evidence type="ECO:0000313" key="14">
    <source>
        <dbReference type="EMBL" id="MBB6476422.1"/>
    </source>
</evidence>
<dbReference type="InterPro" id="IPR012291">
    <property type="entry name" value="CBM2_carb-bd_dom_sf"/>
</dbReference>
<evidence type="ECO:0000256" key="1">
    <source>
        <dbReference type="ARBA" id="ARBA00000681"/>
    </source>
</evidence>
<evidence type="ECO:0000256" key="4">
    <source>
        <dbReference type="ARBA" id="ARBA00022729"/>
    </source>
</evidence>
<dbReference type="Gene3D" id="3.20.20.80">
    <property type="entry name" value="Glycosidases"/>
    <property type="match status" value="1"/>
</dbReference>
<dbReference type="InterPro" id="IPR001919">
    <property type="entry name" value="CBD2"/>
</dbReference>
<dbReference type="Pfam" id="PF00553">
    <property type="entry name" value="CBM_2"/>
    <property type="match status" value="1"/>
</dbReference>
<dbReference type="PRINTS" id="PR00134">
    <property type="entry name" value="GLHYDRLASE10"/>
</dbReference>
<evidence type="ECO:0000256" key="7">
    <source>
        <dbReference type="ARBA" id="ARBA00023295"/>
    </source>
</evidence>
<dbReference type="GO" id="GO:0045493">
    <property type="term" value="P:xylan catabolic process"/>
    <property type="evidence" value="ECO:0007669"/>
    <property type="project" value="UniProtKB-KW"/>
</dbReference>
<keyword evidence="7 9" id="KW-0326">Glycosidase</keyword>
<evidence type="ECO:0000256" key="2">
    <source>
        <dbReference type="ARBA" id="ARBA00007495"/>
    </source>
</evidence>
<proteinExistence type="inferred from homology"/>
<keyword evidence="15" id="KW-1185">Reference proteome</keyword>
<dbReference type="RefSeq" id="WP_343072921.1">
    <property type="nucleotide sequence ID" value="NZ_BAAALO010000110.1"/>
</dbReference>
<dbReference type="PROSITE" id="PS51173">
    <property type="entry name" value="CBM2"/>
    <property type="match status" value="1"/>
</dbReference>
<dbReference type="Pfam" id="PF00331">
    <property type="entry name" value="Glyco_hydro_10"/>
    <property type="match status" value="1"/>
</dbReference>
<feature type="signal peptide" evidence="11">
    <location>
        <begin position="1"/>
        <end position="26"/>
    </location>
</feature>
<evidence type="ECO:0000256" key="3">
    <source>
        <dbReference type="ARBA" id="ARBA00022651"/>
    </source>
</evidence>
<evidence type="ECO:0000256" key="8">
    <source>
        <dbReference type="ARBA" id="ARBA00023326"/>
    </source>
</evidence>
<dbReference type="EC" id="3.2.1.8" evidence="9"/>
<gene>
    <name evidence="14" type="ORF">BJ992_005853</name>
</gene>
<dbReference type="SUPFAM" id="SSF49384">
    <property type="entry name" value="Carbohydrate-binding domain"/>
    <property type="match status" value="1"/>
</dbReference>
<dbReference type="PANTHER" id="PTHR31490">
    <property type="entry name" value="GLYCOSYL HYDROLASE"/>
    <property type="match status" value="1"/>
</dbReference>
<evidence type="ECO:0000256" key="9">
    <source>
        <dbReference type="RuleBase" id="RU361174"/>
    </source>
</evidence>
<evidence type="ECO:0000256" key="6">
    <source>
        <dbReference type="ARBA" id="ARBA00023277"/>
    </source>
</evidence>
<dbReference type="InterPro" id="IPR017853">
    <property type="entry name" value="GH"/>
</dbReference>
<reference evidence="14 15" key="1">
    <citation type="submission" date="2020-08" db="EMBL/GenBank/DDBJ databases">
        <title>Sequencing the genomes of 1000 actinobacteria strains.</title>
        <authorList>
            <person name="Klenk H.-P."/>
        </authorList>
    </citation>
    <scope>NUCLEOTIDE SEQUENCE [LARGE SCALE GENOMIC DNA]</scope>
    <source>
        <strain evidence="14 15">DSM 44936</strain>
    </source>
</reference>
<dbReference type="Gene3D" id="2.60.40.290">
    <property type="match status" value="1"/>
</dbReference>
<comment type="caution">
    <text evidence="14">The sequence shown here is derived from an EMBL/GenBank/DDBJ whole genome shotgun (WGS) entry which is preliminary data.</text>
</comment>
<dbReference type="GO" id="GO:0031176">
    <property type="term" value="F:endo-1,4-beta-xylanase activity"/>
    <property type="evidence" value="ECO:0007669"/>
    <property type="project" value="UniProtKB-EC"/>
</dbReference>
<dbReference type="SUPFAM" id="SSF51445">
    <property type="entry name" value="(Trans)glycosidases"/>
    <property type="match status" value="1"/>
</dbReference>
<evidence type="ECO:0000256" key="11">
    <source>
        <dbReference type="SAM" id="SignalP"/>
    </source>
</evidence>
<comment type="catalytic activity">
    <reaction evidence="1 9">
        <text>Endohydrolysis of (1-&gt;4)-beta-D-xylosidic linkages in xylans.</text>
        <dbReference type="EC" id="3.2.1.8"/>
    </reaction>
</comment>
<dbReference type="PANTHER" id="PTHR31490:SF88">
    <property type="entry name" value="BETA-XYLANASE"/>
    <property type="match status" value="1"/>
</dbReference>
<dbReference type="SMART" id="SM00637">
    <property type="entry name" value="CBD_II"/>
    <property type="match status" value="1"/>
</dbReference>
<comment type="similarity">
    <text evidence="2 9">Belongs to the glycosyl hydrolase 10 (cellulase F) family.</text>
</comment>
<protein>
    <recommendedName>
        <fullName evidence="9">Beta-xylanase</fullName>
        <ecNumber evidence="9">3.2.1.8</ecNumber>
    </recommendedName>
</protein>
<dbReference type="GO" id="GO:0030247">
    <property type="term" value="F:polysaccharide binding"/>
    <property type="evidence" value="ECO:0007669"/>
    <property type="project" value="UniProtKB-UniRule"/>
</dbReference>
<keyword evidence="6 9" id="KW-0119">Carbohydrate metabolism</keyword>
<dbReference type="InterPro" id="IPR044846">
    <property type="entry name" value="GH10"/>
</dbReference>
<keyword evidence="3 14" id="KW-0858">Xylan degradation</keyword>
<evidence type="ECO:0000256" key="10">
    <source>
        <dbReference type="SAM" id="MobiDB-lite"/>
    </source>
</evidence>
<feature type="compositionally biased region" description="Pro residues" evidence="10">
    <location>
        <begin position="335"/>
        <end position="353"/>
    </location>
</feature>
<feature type="domain" description="GH10" evidence="13">
    <location>
        <begin position="32"/>
        <end position="326"/>
    </location>
</feature>
<dbReference type="InterPro" id="IPR001000">
    <property type="entry name" value="GH10_dom"/>
</dbReference>
<name>A0A7X0IJM2_9ACTN</name>
<dbReference type="AlphaFoldDB" id="A0A7X0IJM2"/>
<dbReference type="Proteomes" id="UP000555564">
    <property type="component" value="Unassembled WGS sequence"/>
</dbReference>
<evidence type="ECO:0000259" key="13">
    <source>
        <dbReference type="PROSITE" id="PS51760"/>
    </source>
</evidence>
<keyword evidence="5 9" id="KW-0378">Hydrolase</keyword>
<sequence length="459" mass="48377">MRGLVVIGTAVVVGAGVCAGAGAADAAGTLGAAAAGSGRDFGTAVQAGRLGEAAYVETLDREFTSVTPENEMKWDAVEPARGTFVFTAADRIVEHARARGMKIRGHTLVWHPGLPGWLTNLSSAEFRIAVNNHIATVMGHWRGQIDSWDVVNEAFQDGSGALRSTIFRSRLGDGYIEEAFRAARAADPAAKLCYNDYNIEDADAAKTRAVYAMVRDFKERGVPIDCVGVQSHFNASMPFPANYRRTIEQFAALGVDVQITQLDVDGGAAQAATYRAAVEACVAVPRCTGITVWGVPDHYSWRAPNTPLLFDRDYQKKPAYFAVLEALNAAGGEPTPAPTPTPSPTPTPTPTVTPVPVSCRVTAELWARSRTGYVIKPVTVRNTGRAAVSGWTVTFTLPQGHVVTGSWDAVLTVAGGTVTARNAGHNGTLAPGATATFGFQVRRASGGTALPSGYACRAG</sequence>
<evidence type="ECO:0000256" key="5">
    <source>
        <dbReference type="ARBA" id="ARBA00022801"/>
    </source>
</evidence>
<dbReference type="PROSITE" id="PS51760">
    <property type="entry name" value="GH10_2"/>
    <property type="match status" value="1"/>
</dbReference>
<evidence type="ECO:0000259" key="12">
    <source>
        <dbReference type="PROSITE" id="PS51173"/>
    </source>
</evidence>
<dbReference type="SMART" id="SM00633">
    <property type="entry name" value="Glyco_10"/>
    <property type="match status" value="1"/>
</dbReference>
<accession>A0A7X0IJM2</accession>
<feature type="chain" id="PRO_5039336043" description="Beta-xylanase" evidence="11">
    <location>
        <begin position="27"/>
        <end position="459"/>
    </location>
</feature>
<feature type="region of interest" description="Disordered" evidence="10">
    <location>
        <begin position="331"/>
        <end position="355"/>
    </location>
</feature>
<dbReference type="InterPro" id="IPR008965">
    <property type="entry name" value="CBM2/CBM3_carb-bd_dom_sf"/>
</dbReference>